<keyword evidence="1" id="KW-0472">Membrane</keyword>
<sequence>MNGNPSPNRAALDAVAGILLSAVAVYFLLYAREIFTGSHYLDWSLLRALCLVGLLTLGISFYENRVAG</sequence>
<gene>
    <name evidence="2" type="ORF">CGL56_06985</name>
</gene>
<keyword evidence="1" id="KW-0812">Transmembrane</keyword>
<feature type="transmembrane region" description="Helical" evidence="1">
    <location>
        <begin position="12"/>
        <end position="31"/>
    </location>
</feature>
<keyword evidence="3" id="KW-1185">Reference proteome</keyword>
<dbReference type="OrthoDB" id="1494868at2"/>
<evidence type="ECO:0000256" key="1">
    <source>
        <dbReference type="SAM" id="Phobius"/>
    </source>
</evidence>
<dbReference type="RefSeq" id="WP_099105812.1">
    <property type="nucleotide sequence ID" value="NZ_JAATJF010000002.1"/>
</dbReference>
<keyword evidence="1" id="KW-1133">Transmembrane helix</keyword>
<dbReference type="Proteomes" id="UP000226437">
    <property type="component" value="Unassembled WGS sequence"/>
</dbReference>
<proteinExistence type="predicted"/>
<protein>
    <submittedName>
        <fullName evidence="2">Uncharacterized protein</fullName>
    </submittedName>
</protein>
<organism evidence="2 3">
    <name type="scientific">Neolewinella marina</name>
    <dbReference type="NCBI Taxonomy" id="438751"/>
    <lineage>
        <taxon>Bacteria</taxon>
        <taxon>Pseudomonadati</taxon>
        <taxon>Bacteroidota</taxon>
        <taxon>Saprospiria</taxon>
        <taxon>Saprospirales</taxon>
        <taxon>Lewinellaceae</taxon>
        <taxon>Neolewinella</taxon>
    </lineage>
</organism>
<comment type="caution">
    <text evidence="2">The sequence shown here is derived from an EMBL/GenBank/DDBJ whole genome shotgun (WGS) entry which is preliminary data.</text>
</comment>
<evidence type="ECO:0000313" key="2">
    <source>
        <dbReference type="EMBL" id="PHK99196.1"/>
    </source>
</evidence>
<dbReference type="EMBL" id="PDLO01000002">
    <property type="protein sequence ID" value="PHK99196.1"/>
    <property type="molecule type" value="Genomic_DNA"/>
</dbReference>
<reference evidence="2 3" key="1">
    <citation type="submission" date="2017-10" db="EMBL/GenBank/DDBJ databases">
        <title>The draft genome sequence of Lewinella marina KCTC 32374.</title>
        <authorList>
            <person name="Wang K."/>
        </authorList>
    </citation>
    <scope>NUCLEOTIDE SEQUENCE [LARGE SCALE GENOMIC DNA]</scope>
    <source>
        <strain evidence="2 3">MKG-38</strain>
    </source>
</reference>
<feature type="transmembrane region" description="Helical" evidence="1">
    <location>
        <begin position="43"/>
        <end position="62"/>
    </location>
</feature>
<accession>A0A2G0CGU4</accession>
<name>A0A2G0CGU4_9BACT</name>
<evidence type="ECO:0000313" key="3">
    <source>
        <dbReference type="Proteomes" id="UP000226437"/>
    </source>
</evidence>
<dbReference type="AlphaFoldDB" id="A0A2G0CGU4"/>